<sequence>MNTTINTITSAINGTVNGAIKQKFSQLRALRRVLPSRLSLALVTVLALFGQVAQAQITPGSPDNFIMVWNTGSTTTINVPTLPIGGYNYSLYWEEVGNPSNNNTQLGITDSFHIISGLSANTDYRIEIVGDVPQIVVSNSGGADTQLREVSQWGSIA</sequence>
<dbReference type="InterPro" id="IPR036116">
    <property type="entry name" value="FN3_sf"/>
</dbReference>
<keyword evidence="2" id="KW-1185">Reference proteome</keyword>
<name>A0A6N7EXC4_9GAMM</name>
<gene>
    <name evidence="1" type="ORF">GCU85_07605</name>
</gene>
<dbReference type="AlphaFoldDB" id="A0A6N7EXC4"/>
<dbReference type="SUPFAM" id="SSF49265">
    <property type="entry name" value="Fibronectin type III"/>
    <property type="match status" value="1"/>
</dbReference>
<dbReference type="EMBL" id="WHNW01000008">
    <property type="protein sequence ID" value="MPV86593.1"/>
    <property type="molecule type" value="Genomic_DNA"/>
</dbReference>
<accession>A0A6N7EXC4</accession>
<evidence type="ECO:0000313" key="2">
    <source>
        <dbReference type="Proteomes" id="UP000471298"/>
    </source>
</evidence>
<dbReference type="RefSeq" id="WP_152810585.1">
    <property type="nucleotide sequence ID" value="NZ_WHNW01000008.1"/>
</dbReference>
<dbReference type="Proteomes" id="UP000471298">
    <property type="component" value="Unassembled WGS sequence"/>
</dbReference>
<proteinExistence type="predicted"/>
<dbReference type="InParanoid" id="A0A6N7EXC4"/>
<evidence type="ECO:0000313" key="1">
    <source>
        <dbReference type="EMBL" id="MPV86593.1"/>
    </source>
</evidence>
<reference evidence="1 2" key="1">
    <citation type="submission" date="2019-10" db="EMBL/GenBank/DDBJ databases">
        <title>Cardiobacteriales fam. a chemoheterotrophic member of the order Cardiobacteriales, and proposal of Cardiobacteriales fam. nov.</title>
        <authorList>
            <person name="Wang C."/>
        </authorList>
    </citation>
    <scope>NUCLEOTIDE SEQUENCE [LARGE SCALE GENOMIC DNA]</scope>
    <source>
        <strain evidence="1 2">ML27</strain>
    </source>
</reference>
<protein>
    <submittedName>
        <fullName evidence="1">Uncharacterized protein</fullName>
    </submittedName>
</protein>
<comment type="caution">
    <text evidence="1">The sequence shown here is derived from an EMBL/GenBank/DDBJ whole genome shotgun (WGS) entry which is preliminary data.</text>
</comment>
<organism evidence="1 2">
    <name type="scientific">Ostreibacterium oceani</name>
    <dbReference type="NCBI Taxonomy" id="2654998"/>
    <lineage>
        <taxon>Bacteria</taxon>
        <taxon>Pseudomonadati</taxon>
        <taxon>Pseudomonadota</taxon>
        <taxon>Gammaproteobacteria</taxon>
        <taxon>Cardiobacteriales</taxon>
        <taxon>Ostreibacteriaceae</taxon>
        <taxon>Ostreibacterium</taxon>
    </lineage>
</organism>